<evidence type="ECO:0000259" key="8">
    <source>
        <dbReference type="PROSITE" id="PS50893"/>
    </source>
</evidence>
<keyword evidence="6 7" id="KW-0472">Membrane</keyword>
<dbReference type="InterPro" id="IPR003593">
    <property type="entry name" value="AAA+_ATPase"/>
</dbReference>
<evidence type="ECO:0000313" key="11">
    <source>
        <dbReference type="Proteomes" id="UP000030889"/>
    </source>
</evidence>
<evidence type="ECO:0000259" key="9">
    <source>
        <dbReference type="PROSITE" id="PS50929"/>
    </source>
</evidence>
<dbReference type="PROSITE" id="PS50893">
    <property type="entry name" value="ABC_TRANSPORTER_2"/>
    <property type="match status" value="1"/>
</dbReference>
<reference evidence="10 11" key="1">
    <citation type="submission" date="2014-09" db="EMBL/GenBank/DDBJ databases">
        <title>Alistipes sp. 627, sp. nov., a novel member of the family Rikenellaceae isolated from human faeces.</title>
        <authorList>
            <person name="Shkoporov A.N."/>
            <person name="Chaplin A.V."/>
            <person name="Motuzova O.V."/>
            <person name="Kafarskaia L.I."/>
            <person name="Khokhlova E.V."/>
            <person name="Efimov B.A."/>
        </authorList>
    </citation>
    <scope>NUCLEOTIDE SEQUENCE [LARGE SCALE GENOMIC DNA]</scope>
    <source>
        <strain evidence="10 11">627</strain>
    </source>
</reference>
<dbReference type="InterPro" id="IPR017871">
    <property type="entry name" value="ABC_transporter-like_CS"/>
</dbReference>
<dbReference type="SMART" id="SM00382">
    <property type="entry name" value="AAA"/>
    <property type="match status" value="1"/>
</dbReference>
<evidence type="ECO:0000256" key="5">
    <source>
        <dbReference type="ARBA" id="ARBA00022989"/>
    </source>
</evidence>
<dbReference type="Proteomes" id="UP000030889">
    <property type="component" value="Unassembled WGS sequence"/>
</dbReference>
<name>A0ABR4YJF0_9BACT</name>
<feature type="transmembrane region" description="Helical" evidence="7">
    <location>
        <begin position="55"/>
        <end position="76"/>
    </location>
</feature>
<feature type="transmembrane region" description="Helical" evidence="7">
    <location>
        <begin position="155"/>
        <end position="174"/>
    </location>
</feature>
<dbReference type="EMBL" id="JRGF01000004">
    <property type="protein sequence ID" value="KHE42382.1"/>
    <property type="molecule type" value="Genomic_DNA"/>
</dbReference>
<keyword evidence="11" id="KW-1185">Reference proteome</keyword>
<evidence type="ECO:0000256" key="4">
    <source>
        <dbReference type="ARBA" id="ARBA00022840"/>
    </source>
</evidence>
<feature type="domain" description="ABC transmembrane type-1" evidence="9">
    <location>
        <begin position="20"/>
        <end position="298"/>
    </location>
</feature>
<protein>
    <submittedName>
        <fullName evidence="10">Multidrug ABC transporter ATP-binding protein</fullName>
    </submittedName>
</protein>
<dbReference type="PROSITE" id="PS00211">
    <property type="entry name" value="ABC_TRANSPORTER_1"/>
    <property type="match status" value="1"/>
</dbReference>
<keyword evidence="5 7" id="KW-1133">Transmembrane helix</keyword>
<proteinExistence type="predicted"/>
<dbReference type="Pfam" id="PF00005">
    <property type="entry name" value="ABC_tran"/>
    <property type="match status" value="1"/>
</dbReference>
<comment type="caution">
    <text evidence="10">The sequence shown here is derived from an EMBL/GenBank/DDBJ whole genome shotgun (WGS) entry which is preliminary data.</text>
</comment>
<dbReference type="CDD" id="cd18548">
    <property type="entry name" value="ABC_6TM_Tm287_like"/>
    <property type="match status" value="1"/>
</dbReference>
<feature type="transmembrane region" description="Helical" evidence="7">
    <location>
        <begin position="235"/>
        <end position="258"/>
    </location>
</feature>
<dbReference type="SUPFAM" id="SSF90123">
    <property type="entry name" value="ABC transporter transmembrane region"/>
    <property type="match status" value="1"/>
</dbReference>
<evidence type="ECO:0000256" key="2">
    <source>
        <dbReference type="ARBA" id="ARBA00022692"/>
    </source>
</evidence>
<organism evidence="10 11">
    <name type="scientific">Alistipes inops</name>
    <dbReference type="NCBI Taxonomy" id="1501391"/>
    <lineage>
        <taxon>Bacteria</taxon>
        <taxon>Pseudomonadati</taxon>
        <taxon>Bacteroidota</taxon>
        <taxon>Bacteroidia</taxon>
        <taxon>Bacteroidales</taxon>
        <taxon>Rikenellaceae</taxon>
        <taxon>Alistipes</taxon>
    </lineage>
</organism>
<evidence type="ECO:0000256" key="7">
    <source>
        <dbReference type="SAM" id="Phobius"/>
    </source>
</evidence>
<dbReference type="Gene3D" id="3.40.50.300">
    <property type="entry name" value="P-loop containing nucleotide triphosphate hydrolases"/>
    <property type="match status" value="1"/>
</dbReference>
<dbReference type="GO" id="GO:0005524">
    <property type="term" value="F:ATP binding"/>
    <property type="evidence" value="ECO:0007669"/>
    <property type="project" value="UniProtKB-KW"/>
</dbReference>
<evidence type="ECO:0000313" key="10">
    <source>
        <dbReference type="EMBL" id="KHE42382.1"/>
    </source>
</evidence>
<dbReference type="PROSITE" id="PS50929">
    <property type="entry name" value="ABC_TM1F"/>
    <property type="match status" value="1"/>
</dbReference>
<dbReference type="InterPro" id="IPR003439">
    <property type="entry name" value="ABC_transporter-like_ATP-bd"/>
</dbReference>
<dbReference type="InterPro" id="IPR036640">
    <property type="entry name" value="ABC1_TM_sf"/>
</dbReference>
<feature type="domain" description="ABC transporter" evidence="8">
    <location>
        <begin position="331"/>
        <end position="567"/>
    </location>
</feature>
<evidence type="ECO:0000256" key="3">
    <source>
        <dbReference type="ARBA" id="ARBA00022741"/>
    </source>
</evidence>
<dbReference type="Gene3D" id="1.20.1560.10">
    <property type="entry name" value="ABC transporter type 1, transmembrane domain"/>
    <property type="match status" value="1"/>
</dbReference>
<feature type="transmembrane region" description="Helical" evidence="7">
    <location>
        <begin position="278"/>
        <end position="297"/>
    </location>
</feature>
<keyword evidence="4 10" id="KW-0067">ATP-binding</keyword>
<keyword evidence="3" id="KW-0547">Nucleotide-binding</keyword>
<gene>
    <name evidence="10" type="ORF">LG35_03865</name>
</gene>
<dbReference type="PANTHER" id="PTHR43394">
    <property type="entry name" value="ATP-DEPENDENT PERMEASE MDL1, MITOCHONDRIAL"/>
    <property type="match status" value="1"/>
</dbReference>
<evidence type="ECO:0000256" key="6">
    <source>
        <dbReference type="ARBA" id="ARBA00023136"/>
    </source>
</evidence>
<dbReference type="InterPro" id="IPR039421">
    <property type="entry name" value="Type_1_exporter"/>
</dbReference>
<comment type="subcellular location">
    <subcellularLocation>
        <location evidence="1">Cell membrane</location>
        <topology evidence="1">Multi-pass membrane protein</topology>
    </subcellularLocation>
</comment>
<dbReference type="Pfam" id="PF00664">
    <property type="entry name" value="ABC_membrane"/>
    <property type="match status" value="1"/>
</dbReference>
<feature type="transmembrane region" description="Helical" evidence="7">
    <location>
        <begin position="12"/>
        <end position="35"/>
    </location>
</feature>
<dbReference type="PANTHER" id="PTHR43394:SF1">
    <property type="entry name" value="ATP-BINDING CASSETTE SUB-FAMILY B MEMBER 10, MITOCHONDRIAL"/>
    <property type="match status" value="1"/>
</dbReference>
<accession>A0ABR4YJF0</accession>
<evidence type="ECO:0000256" key="1">
    <source>
        <dbReference type="ARBA" id="ARBA00004651"/>
    </source>
</evidence>
<dbReference type="RefSeq" id="WP_035472636.1">
    <property type="nucleotide sequence ID" value="NZ_JRGF01000004.1"/>
</dbReference>
<keyword evidence="2 7" id="KW-0812">Transmembrane</keyword>
<dbReference type="InterPro" id="IPR027417">
    <property type="entry name" value="P-loop_NTPase"/>
</dbReference>
<dbReference type="InterPro" id="IPR011527">
    <property type="entry name" value="ABC1_TM_dom"/>
</dbReference>
<sequence>MRTYWDILGRYKWSIVVCPVLVLVFVVCETLQPMLMARIVDEGVMHRDIAVVTRIGIWMLGISVAGLLANITNVFVSSNASVGFATELRSRLFRKIQEFSFAEMDKFNSASLITRLTGDVTRLQQVVLLGLRILLRSPMMLVMAFFYVVRIDSGLALIVAGAIPVLGISVYLILRKGFPYFLKMQQKVDAVNAVVRENLINMRVVKSFVRERYESRKFSASNRDLCDVSVKASNIIVTIFPVMQLVLNLSVIVVLWVGGERVAAGRLQVGELVSLVNYLMQILMSLMMLSMIIMNIARASASSDRVLEVLGTEPSLKDSPGASAVVRRGAVEFRNVSFRYGGGETDVLHGISFSVAPGMTVAVAGATGSGKSTLLQLVPRLYDTTGGEVLIDGTDVRDYPLAQLHAQVGMVLQNNVLFSGTIADNLRWGREDASPAEMEAAARAAQAHDFVMSFPDGYDTVLGRGGVNLSGGQKQRLCIARALLRRPKILLLDDSTSAVDTETELKIRRGLREYLGEGTTVFVSTQRVKTMEEADRVLVLDDGKVESYGTPARLKEDSAVYREIFNSQQLTF</sequence>
<dbReference type="SUPFAM" id="SSF52540">
    <property type="entry name" value="P-loop containing nucleoside triphosphate hydrolases"/>
    <property type="match status" value="1"/>
</dbReference>